<sequence>MNAQFKKGVLELIVLLIINKRDEYGYALVKKISSKIVISEGTVYPILRRLVKEKHLTTYHQESTEGPFRKYYTITKDGVDKLEDLKFEWNEFFLIINRFIEENDKLEPEGFFENTQK</sequence>
<dbReference type="SUPFAM" id="SSF46785">
    <property type="entry name" value="Winged helix' DNA-binding domain"/>
    <property type="match status" value="1"/>
</dbReference>
<dbReference type="RefSeq" id="WP_000993663.1">
    <property type="nucleotide sequence ID" value="NZ_CP013280.1"/>
</dbReference>
<dbReference type="PANTHER" id="PTHR33169">
    <property type="entry name" value="PADR-FAMILY TRANSCRIPTIONAL REGULATOR"/>
    <property type="match status" value="1"/>
</dbReference>
<keyword evidence="2" id="KW-0614">Plasmid</keyword>
<evidence type="ECO:0000313" key="2">
    <source>
        <dbReference type="EMBL" id="AND28743.1"/>
    </source>
</evidence>
<dbReference type="Gene3D" id="1.10.10.10">
    <property type="entry name" value="Winged helix-like DNA-binding domain superfamily/Winged helix DNA-binding domain"/>
    <property type="match status" value="1"/>
</dbReference>
<evidence type="ECO:0000259" key="1">
    <source>
        <dbReference type="Pfam" id="PF03551"/>
    </source>
</evidence>
<proteinExistence type="predicted"/>
<dbReference type="InterPro" id="IPR036390">
    <property type="entry name" value="WH_DNA-bd_sf"/>
</dbReference>
<dbReference type="InterPro" id="IPR036388">
    <property type="entry name" value="WH-like_DNA-bd_sf"/>
</dbReference>
<feature type="domain" description="Transcription regulator PadR N-terminal" evidence="1">
    <location>
        <begin position="14"/>
        <end position="83"/>
    </location>
</feature>
<geneLocation type="plasmid" evidence="2">
    <name>pAM65-52-5-100K</name>
</geneLocation>
<dbReference type="InterPro" id="IPR005149">
    <property type="entry name" value="Tscrpt_reg_PadR_N"/>
</dbReference>
<organism evidence="2">
    <name type="scientific">Bacillus thuringiensis subsp. israelensis</name>
    <dbReference type="NCBI Taxonomy" id="1430"/>
    <lineage>
        <taxon>Bacteria</taxon>
        <taxon>Bacillati</taxon>
        <taxon>Bacillota</taxon>
        <taxon>Bacilli</taxon>
        <taxon>Bacillales</taxon>
        <taxon>Bacillaceae</taxon>
        <taxon>Bacillus</taxon>
        <taxon>Bacillus cereus group</taxon>
    </lineage>
</organism>
<accession>A0A160LKM5</accession>
<name>A0A160LKM5_BACTI</name>
<dbReference type="InterPro" id="IPR052509">
    <property type="entry name" value="Metal_resp_DNA-bind_regulator"/>
</dbReference>
<dbReference type="EMBL" id="CP013280">
    <property type="protein sequence ID" value="AND28743.1"/>
    <property type="molecule type" value="Genomic_DNA"/>
</dbReference>
<dbReference type="Pfam" id="PF03551">
    <property type="entry name" value="PadR"/>
    <property type="match status" value="1"/>
</dbReference>
<dbReference type="AlphaFoldDB" id="A0A160LKM5"/>
<dbReference type="PANTHER" id="PTHR33169:SF24">
    <property type="entry name" value="TRANSCRIPTIONAL REGULATOR, PADR FAMILY"/>
    <property type="match status" value="1"/>
</dbReference>
<reference evidence="2" key="1">
    <citation type="journal article" date="2017" name="Res. Microbiol.">
        <title>Comparative genomics of extrachromosomal elements in Bacillus thuringiensis subsp. israelensis.</title>
        <authorList>
            <person name="Bolotin A."/>
            <person name="Gillis A."/>
            <person name="Sanchis V."/>
            <person name="Nielsen-LeRoux C."/>
            <person name="Mahillon J."/>
            <person name="Lereclus D."/>
            <person name="Sorokin A."/>
        </authorList>
    </citation>
    <scope>NUCLEOTIDE SEQUENCE</scope>
    <source>
        <strain evidence="2">AM65-52</strain>
        <plasmid evidence="2">pAM65-52-5-100K</plasmid>
    </source>
</reference>
<gene>
    <name evidence="2" type="ORF">ATN07_34105</name>
</gene>
<protein>
    <submittedName>
        <fullName evidence="2">PadR family transcriptional regulator</fullName>
    </submittedName>
</protein>